<sequence length="146" mass="16688">MIQTRDEVSNHDLLVAGSSNVLERGTEISPLIMSNMIQTRDEISSTHDSPIAGSSNAFERNTHTLPETEWNNIQRVDEVSVLLQVVLLAIREDCTRWYMDLKSQNYQLFLVDVKSCHQFVLQINAKMMMICSVGSFSRIKRKRAQS</sequence>
<evidence type="ECO:0000313" key="2">
    <source>
        <dbReference type="Proteomes" id="UP000886595"/>
    </source>
</evidence>
<comment type="caution">
    <text evidence="1">The sequence shown here is derived from an EMBL/GenBank/DDBJ whole genome shotgun (WGS) entry which is preliminary data.</text>
</comment>
<keyword evidence="2" id="KW-1185">Reference proteome</keyword>
<evidence type="ECO:0000313" key="1">
    <source>
        <dbReference type="EMBL" id="KAG2321740.1"/>
    </source>
</evidence>
<reference evidence="1 2" key="1">
    <citation type="submission" date="2020-02" db="EMBL/GenBank/DDBJ databases">
        <authorList>
            <person name="Ma Q."/>
            <person name="Huang Y."/>
            <person name="Song X."/>
            <person name="Pei D."/>
        </authorList>
    </citation>
    <scope>NUCLEOTIDE SEQUENCE [LARGE SCALE GENOMIC DNA]</scope>
    <source>
        <strain evidence="1">Sxm20200214</strain>
        <tissue evidence="1">Leaf</tissue>
    </source>
</reference>
<protein>
    <submittedName>
        <fullName evidence="1">Uncharacterized protein</fullName>
    </submittedName>
</protein>
<dbReference type="Proteomes" id="UP000886595">
    <property type="component" value="Unassembled WGS sequence"/>
</dbReference>
<accession>A0A8X7W3H2</accession>
<gene>
    <name evidence="1" type="ORF">Bca52824_014953</name>
</gene>
<organism evidence="1 2">
    <name type="scientific">Brassica carinata</name>
    <name type="common">Ethiopian mustard</name>
    <name type="synonym">Abyssinian cabbage</name>
    <dbReference type="NCBI Taxonomy" id="52824"/>
    <lineage>
        <taxon>Eukaryota</taxon>
        <taxon>Viridiplantae</taxon>
        <taxon>Streptophyta</taxon>
        <taxon>Embryophyta</taxon>
        <taxon>Tracheophyta</taxon>
        <taxon>Spermatophyta</taxon>
        <taxon>Magnoliopsida</taxon>
        <taxon>eudicotyledons</taxon>
        <taxon>Gunneridae</taxon>
        <taxon>Pentapetalae</taxon>
        <taxon>rosids</taxon>
        <taxon>malvids</taxon>
        <taxon>Brassicales</taxon>
        <taxon>Brassicaceae</taxon>
        <taxon>Brassiceae</taxon>
        <taxon>Brassica</taxon>
    </lineage>
</organism>
<dbReference type="OrthoDB" id="10516461at2759"/>
<proteinExistence type="predicted"/>
<dbReference type="EMBL" id="JAAMPC010000003">
    <property type="protein sequence ID" value="KAG2321740.1"/>
    <property type="molecule type" value="Genomic_DNA"/>
</dbReference>
<dbReference type="AlphaFoldDB" id="A0A8X7W3H2"/>
<name>A0A8X7W3H2_BRACI</name>